<evidence type="ECO:0000313" key="1">
    <source>
        <dbReference type="EMBL" id="CAI3975607.1"/>
    </source>
</evidence>
<evidence type="ECO:0000313" key="2">
    <source>
        <dbReference type="EMBL" id="CAL4762919.1"/>
    </source>
</evidence>
<keyword evidence="3" id="KW-1185">Reference proteome</keyword>
<organism evidence="1">
    <name type="scientific">Cladocopium goreaui</name>
    <dbReference type="NCBI Taxonomy" id="2562237"/>
    <lineage>
        <taxon>Eukaryota</taxon>
        <taxon>Sar</taxon>
        <taxon>Alveolata</taxon>
        <taxon>Dinophyceae</taxon>
        <taxon>Suessiales</taxon>
        <taxon>Symbiodiniaceae</taxon>
        <taxon>Cladocopium</taxon>
    </lineage>
</organism>
<evidence type="ECO:0000313" key="3">
    <source>
        <dbReference type="Proteomes" id="UP001152797"/>
    </source>
</evidence>
<gene>
    <name evidence="1" type="ORF">C1SCF055_LOCUS3905</name>
</gene>
<protein>
    <submittedName>
        <fullName evidence="1">Uncharacterized protein</fullName>
    </submittedName>
</protein>
<comment type="caution">
    <text evidence="1">The sequence shown here is derived from an EMBL/GenBank/DDBJ whole genome shotgun (WGS) entry which is preliminary data.</text>
</comment>
<sequence>MRHHPRHNAFGVEVPGEASARATSIGRPFMIQSAHHLLGHLGWPLTQLGGERVCSDFILLSCIAVLACMPGRRELGTLFVLGRHASQRGAATAIEPCEAMSTPRDDAAKLLWQLVGCSWPATLRKTKPLHGHLFDMVVQHGRSPPSEP</sequence>
<dbReference type="EMBL" id="CAMXCT020000213">
    <property type="protein sequence ID" value="CAL1128982.1"/>
    <property type="molecule type" value="Genomic_DNA"/>
</dbReference>
<dbReference type="EMBL" id="CAMXCT030000213">
    <property type="protein sequence ID" value="CAL4762919.1"/>
    <property type="molecule type" value="Genomic_DNA"/>
</dbReference>
<dbReference type="EMBL" id="CAMXCT010000213">
    <property type="protein sequence ID" value="CAI3975607.1"/>
    <property type="molecule type" value="Genomic_DNA"/>
</dbReference>
<name>A0A9P1FIW7_9DINO</name>
<reference evidence="2 3" key="2">
    <citation type="submission" date="2024-05" db="EMBL/GenBank/DDBJ databases">
        <authorList>
            <person name="Chen Y."/>
            <person name="Shah S."/>
            <person name="Dougan E. K."/>
            <person name="Thang M."/>
            <person name="Chan C."/>
        </authorList>
    </citation>
    <scope>NUCLEOTIDE SEQUENCE [LARGE SCALE GENOMIC DNA]</scope>
</reference>
<proteinExistence type="predicted"/>
<accession>A0A9P1FIW7</accession>
<dbReference type="AlphaFoldDB" id="A0A9P1FIW7"/>
<reference evidence="1" key="1">
    <citation type="submission" date="2022-10" db="EMBL/GenBank/DDBJ databases">
        <authorList>
            <person name="Chen Y."/>
            <person name="Dougan E. K."/>
            <person name="Chan C."/>
            <person name="Rhodes N."/>
            <person name="Thang M."/>
        </authorList>
    </citation>
    <scope>NUCLEOTIDE SEQUENCE</scope>
</reference>
<dbReference type="Proteomes" id="UP001152797">
    <property type="component" value="Unassembled WGS sequence"/>
</dbReference>